<name>A0A9E2NTQ2_9LACO</name>
<evidence type="ECO:0000256" key="7">
    <source>
        <dbReference type="ARBA" id="ARBA00023204"/>
    </source>
</evidence>
<dbReference type="GO" id="GO:0097506">
    <property type="term" value="F:deaminated base DNA N-glycosylase activity"/>
    <property type="evidence" value="ECO:0007669"/>
    <property type="project" value="UniProtKB-ARBA"/>
</dbReference>
<dbReference type="GO" id="GO:0051539">
    <property type="term" value="F:4 iron, 4 sulfur cluster binding"/>
    <property type="evidence" value="ECO:0007669"/>
    <property type="project" value="UniProtKB-KW"/>
</dbReference>
<keyword evidence="4" id="KW-0378">Hydrolase</keyword>
<evidence type="ECO:0000256" key="5">
    <source>
        <dbReference type="ARBA" id="ARBA00023004"/>
    </source>
</evidence>
<dbReference type="AlphaFoldDB" id="A0A9E2NTQ2"/>
<gene>
    <name evidence="9" type="ORF">H9806_04950</name>
</gene>
<evidence type="ECO:0000313" key="10">
    <source>
        <dbReference type="Proteomes" id="UP000823844"/>
    </source>
</evidence>
<evidence type="ECO:0000256" key="4">
    <source>
        <dbReference type="ARBA" id="ARBA00022801"/>
    </source>
</evidence>
<proteinExistence type="predicted"/>
<dbReference type="InterPro" id="IPR051536">
    <property type="entry name" value="UDG_Type-4/5"/>
</dbReference>
<evidence type="ECO:0000256" key="2">
    <source>
        <dbReference type="ARBA" id="ARBA00022723"/>
    </source>
</evidence>
<dbReference type="SMART" id="SM00986">
    <property type="entry name" value="UDG"/>
    <property type="match status" value="1"/>
</dbReference>
<comment type="caution">
    <text evidence="9">The sequence shown here is derived from an EMBL/GenBank/DDBJ whole genome shotgun (WGS) entry which is preliminary data.</text>
</comment>
<dbReference type="InterPro" id="IPR036895">
    <property type="entry name" value="Uracil-DNA_glycosylase-like_sf"/>
</dbReference>
<evidence type="ECO:0000259" key="8">
    <source>
        <dbReference type="SMART" id="SM00986"/>
    </source>
</evidence>
<dbReference type="InterPro" id="IPR005122">
    <property type="entry name" value="Uracil-DNA_glycosylase-like"/>
</dbReference>
<keyword evidence="5" id="KW-0408">Iron</keyword>
<reference evidence="9" key="1">
    <citation type="journal article" date="2021" name="PeerJ">
        <title>Extensive microbial diversity within the chicken gut microbiome revealed by metagenomics and culture.</title>
        <authorList>
            <person name="Gilroy R."/>
            <person name="Ravi A."/>
            <person name="Getino M."/>
            <person name="Pursley I."/>
            <person name="Horton D.L."/>
            <person name="Alikhan N.F."/>
            <person name="Baker D."/>
            <person name="Gharbi K."/>
            <person name="Hall N."/>
            <person name="Watson M."/>
            <person name="Adriaenssens E.M."/>
            <person name="Foster-Nyarko E."/>
            <person name="Jarju S."/>
            <person name="Secka A."/>
            <person name="Antonio M."/>
            <person name="Oren A."/>
            <person name="Chaudhuri R.R."/>
            <person name="La Ragione R."/>
            <person name="Hildebrand F."/>
            <person name="Pallen M.J."/>
        </authorList>
    </citation>
    <scope>NUCLEOTIDE SEQUENCE</scope>
    <source>
        <strain evidence="9">F6-686</strain>
    </source>
</reference>
<dbReference type="Gene3D" id="3.40.470.10">
    <property type="entry name" value="Uracil-DNA glycosylase-like domain"/>
    <property type="match status" value="1"/>
</dbReference>
<dbReference type="Proteomes" id="UP000823844">
    <property type="component" value="Unassembled WGS sequence"/>
</dbReference>
<accession>A0A9E2NTQ2</accession>
<dbReference type="Pfam" id="PF03167">
    <property type="entry name" value="UDG"/>
    <property type="match status" value="1"/>
</dbReference>
<dbReference type="CDD" id="cd10030">
    <property type="entry name" value="UDG-F4_TTUDGA_SPO1dp_like"/>
    <property type="match status" value="1"/>
</dbReference>
<keyword evidence="3" id="KW-0227">DNA damage</keyword>
<keyword evidence="2" id="KW-0479">Metal-binding</keyword>
<keyword evidence="7" id="KW-0234">DNA repair</keyword>
<organism evidence="9 10">
    <name type="scientific">Candidatus Lactobacillus pullistercoris</name>
    <dbReference type="NCBI Taxonomy" id="2838636"/>
    <lineage>
        <taxon>Bacteria</taxon>
        <taxon>Bacillati</taxon>
        <taxon>Bacillota</taxon>
        <taxon>Bacilli</taxon>
        <taxon>Lactobacillales</taxon>
        <taxon>Lactobacillaceae</taxon>
        <taxon>Lactobacillus</taxon>
    </lineage>
</organism>
<evidence type="ECO:0000256" key="3">
    <source>
        <dbReference type="ARBA" id="ARBA00022763"/>
    </source>
</evidence>
<evidence type="ECO:0000256" key="6">
    <source>
        <dbReference type="ARBA" id="ARBA00023014"/>
    </source>
</evidence>
<keyword evidence="1" id="KW-0004">4Fe-4S</keyword>
<sequence>MKYPTDLVTLVRKRAQGMKLEGINEGAGPTKPKLIIIGEAPGREEIVSHIPFHGDSGKELMKSLASIGLKREDVYITSAVRSRPYSVKKVFSKKENKEVTKTPNRKPTKKEILAHAPFLDFELKNLDCNLIVAVGNTALERLLGPRNKISNEHGKIIKKTSILELNSNLDGYQWSKKKYNIFPEYHPAAVFYNRKLTTQIEQDWQVIGRYLRDENNE</sequence>
<dbReference type="PANTHER" id="PTHR33693">
    <property type="entry name" value="TYPE-5 URACIL-DNA GLYCOSYLASE"/>
    <property type="match status" value="1"/>
</dbReference>
<dbReference type="SUPFAM" id="SSF52141">
    <property type="entry name" value="Uracil-DNA glycosylase-like"/>
    <property type="match status" value="1"/>
</dbReference>
<evidence type="ECO:0000313" key="9">
    <source>
        <dbReference type="EMBL" id="MBU3828471.1"/>
    </source>
</evidence>
<protein>
    <submittedName>
        <fullName evidence="9">Uracil-DNA glycosylase</fullName>
    </submittedName>
</protein>
<evidence type="ECO:0000256" key="1">
    <source>
        <dbReference type="ARBA" id="ARBA00022485"/>
    </source>
</evidence>
<feature type="domain" description="Uracil-DNA glycosylase-like" evidence="8">
    <location>
        <begin position="25"/>
        <end position="205"/>
    </location>
</feature>
<dbReference type="EMBL" id="JAHLFT010000065">
    <property type="protein sequence ID" value="MBU3828471.1"/>
    <property type="molecule type" value="Genomic_DNA"/>
</dbReference>
<dbReference type="SMART" id="SM00987">
    <property type="entry name" value="UreE_C"/>
    <property type="match status" value="1"/>
</dbReference>
<reference evidence="9" key="2">
    <citation type="submission" date="2021-04" db="EMBL/GenBank/DDBJ databases">
        <authorList>
            <person name="Gilroy R."/>
        </authorList>
    </citation>
    <scope>NUCLEOTIDE SEQUENCE</scope>
    <source>
        <strain evidence="9">F6-686</strain>
    </source>
</reference>
<dbReference type="GO" id="GO:0006281">
    <property type="term" value="P:DNA repair"/>
    <property type="evidence" value="ECO:0007669"/>
    <property type="project" value="UniProtKB-KW"/>
</dbReference>
<dbReference type="GO" id="GO:0046872">
    <property type="term" value="F:metal ion binding"/>
    <property type="evidence" value="ECO:0007669"/>
    <property type="project" value="UniProtKB-KW"/>
</dbReference>
<keyword evidence="6" id="KW-0411">Iron-sulfur</keyword>
<dbReference type="PANTHER" id="PTHR33693:SF1">
    <property type="entry name" value="TYPE-4 URACIL-DNA GLYCOSYLASE"/>
    <property type="match status" value="1"/>
</dbReference>